<evidence type="ECO:0000313" key="2">
    <source>
        <dbReference type="Proteomes" id="UP001139028"/>
    </source>
</evidence>
<protein>
    <submittedName>
        <fullName evidence="1">Phage tail protein</fullName>
    </submittedName>
</protein>
<organism evidence="1 2">
    <name type="scientific">Microbulbifer okhotskensis</name>
    <dbReference type="NCBI Taxonomy" id="2926617"/>
    <lineage>
        <taxon>Bacteria</taxon>
        <taxon>Pseudomonadati</taxon>
        <taxon>Pseudomonadota</taxon>
        <taxon>Gammaproteobacteria</taxon>
        <taxon>Cellvibrionales</taxon>
        <taxon>Microbulbiferaceae</taxon>
        <taxon>Microbulbifer</taxon>
    </lineage>
</organism>
<name>A0A9X2EPZ8_9GAMM</name>
<dbReference type="AlphaFoldDB" id="A0A9X2EPZ8"/>
<dbReference type="InterPro" id="IPR006521">
    <property type="entry name" value="Tail_protein_I"/>
</dbReference>
<reference evidence="1" key="1">
    <citation type="journal article" date="2022" name="Arch. Microbiol.">
        <title>Microbulbifer okhotskensis sp. nov., isolated from a deep bottom sediment of the Okhotsk Sea.</title>
        <authorList>
            <person name="Romanenko L."/>
            <person name="Kurilenko V."/>
            <person name="Otstavnykh N."/>
            <person name="Velansky P."/>
            <person name="Isaeva M."/>
            <person name="Mikhailov V."/>
        </authorList>
    </citation>
    <scope>NUCLEOTIDE SEQUENCE</scope>
    <source>
        <strain evidence="1">OS29</strain>
    </source>
</reference>
<sequence length="174" mass="20525">MIDLKLPFWLSGPQLSKLRNACQRFWERVEEWLYWPVRQLDPETCIPGALDLLAWQRGVERFEGESMQLYRLRVKYAFVNAQDAGRTAGLKRIFERLLIGYIEIEERLPDRDWDVIKLHLTDSQLAENPELLQIILSKYGRICRRYEFEVLTPLQVQLRTADCGHDNGYLVASL</sequence>
<dbReference type="EMBL" id="JALBWM010000123">
    <property type="protein sequence ID" value="MCO1336319.1"/>
    <property type="molecule type" value="Genomic_DNA"/>
</dbReference>
<accession>A0A9X2EPZ8</accession>
<proteinExistence type="predicted"/>
<dbReference type="Pfam" id="PF09684">
    <property type="entry name" value="Tail_P2_I"/>
    <property type="match status" value="1"/>
</dbReference>
<evidence type="ECO:0000313" key="1">
    <source>
        <dbReference type="EMBL" id="MCO1336319.1"/>
    </source>
</evidence>
<dbReference type="RefSeq" id="WP_252471902.1">
    <property type="nucleotide sequence ID" value="NZ_JALBWM010000123.1"/>
</dbReference>
<gene>
    <name evidence="1" type="ORF">MO867_18460</name>
</gene>
<dbReference type="Proteomes" id="UP001139028">
    <property type="component" value="Unassembled WGS sequence"/>
</dbReference>
<comment type="caution">
    <text evidence="1">The sequence shown here is derived from an EMBL/GenBank/DDBJ whole genome shotgun (WGS) entry which is preliminary data.</text>
</comment>
<keyword evidence="2" id="KW-1185">Reference proteome</keyword>